<evidence type="ECO:0000313" key="9">
    <source>
        <dbReference type="Proteomes" id="UP000016666"/>
    </source>
</evidence>
<sequence>MATMDTYIRQPWGTVHGIPMVYAFTQNWEQVDKFQSRPEDIVVVTFPKSGTTWVSEIVDMILQGGDPEKCKRDVIVNRVPMLEFAAPGQMLAGTEQLEGMPSPRIIKTHIPADILPKSFWEKGCKMIYVGRNAKDVAVSYYHFDLMNNLHPHPGTWDQYLEKFMAGRVAYGSWFDHVRGYWERRREHPILYLFYEDMKEDPRREITKVAQFLGKELSEVALEAVAQHTSFEAMRDNFSTNYRVVPSNLMDQGISPFMRKGERALGTPQHAAGPLGPAQPPLAPQVSLVTGRTTSPWPRARASTSSTHRGWRALTCASAHASEAHPGHPGPVDFPQISAFTKIKVCLLPFPTRSSV</sequence>
<keyword evidence="3" id="KW-0963">Cytoplasm</keyword>
<evidence type="ECO:0000256" key="3">
    <source>
        <dbReference type="ARBA" id="ARBA00022490"/>
    </source>
</evidence>
<dbReference type="InterPro" id="IPR000863">
    <property type="entry name" value="Sulfotransferase_dom"/>
</dbReference>
<dbReference type="STRING" id="8840.ENSAPLP00000018462"/>
<evidence type="ECO:0000256" key="2">
    <source>
        <dbReference type="ARBA" id="ARBA00005771"/>
    </source>
</evidence>
<evidence type="ECO:0000259" key="7">
    <source>
        <dbReference type="Pfam" id="PF00685"/>
    </source>
</evidence>
<dbReference type="Gene3D" id="3.40.50.300">
    <property type="entry name" value="P-loop containing nucleotide triphosphate hydrolases"/>
    <property type="match status" value="1"/>
</dbReference>
<accession>A0A493SY07</accession>
<evidence type="ECO:0000256" key="5">
    <source>
        <dbReference type="RuleBase" id="RU361155"/>
    </source>
</evidence>
<comment type="subcellular location">
    <subcellularLocation>
        <location evidence="1">Cytoplasm</location>
    </subcellularLocation>
</comment>
<organism evidence="8 9">
    <name type="scientific">Anas platyrhynchos platyrhynchos</name>
    <name type="common">Northern mallard</name>
    <dbReference type="NCBI Taxonomy" id="8840"/>
    <lineage>
        <taxon>Eukaryota</taxon>
        <taxon>Metazoa</taxon>
        <taxon>Chordata</taxon>
        <taxon>Craniata</taxon>
        <taxon>Vertebrata</taxon>
        <taxon>Euteleostomi</taxon>
        <taxon>Archelosauria</taxon>
        <taxon>Archosauria</taxon>
        <taxon>Dinosauria</taxon>
        <taxon>Saurischia</taxon>
        <taxon>Theropoda</taxon>
        <taxon>Coelurosauria</taxon>
        <taxon>Aves</taxon>
        <taxon>Neognathae</taxon>
        <taxon>Galloanserae</taxon>
        <taxon>Anseriformes</taxon>
        <taxon>Anatidae</taxon>
        <taxon>Anatinae</taxon>
        <taxon>Anas</taxon>
    </lineage>
</organism>
<reference evidence="8" key="3">
    <citation type="submission" date="2025-09" db="UniProtKB">
        <authorList>
            <consortium name="Ensembl"/>
        </authorList>
    </citation>
    <scope>IDENTIFICATION</scope>
</reference>
<dbReference type="FunFam" id="3.40.50.300:FF:000433">
    <property type="entry name" value="Estrogen sulfotransferase"/>
    <property type="match status" value="1"/>
</dbReference>
<reference evidence="8" key="2">
    <citation type="submission" date="2025-08" db="UniProtKB">
        <authorList>
            <consortium name="Ensembl"/>
        </authorList>
    </citation>
    <scope>IDENTIFICATION</scope>
</reference>
<evidence type="ECO:0000256" key="4">
    <source>
        <dbReference type="ARBA" id="ARBA00022679"/>
    </source>
</evidence>
<dbReference type="Ensembl" id="ENSAPLT00000038940.1">
    <property type="protein sequence ID" value="ENSAPLP00000018462.1"/>
    <property type="gene ID" value="ENSAPLG00000026321.1"/>
</dbReference>
<evidence type="ECO:0000256" key="6">
    <source>
        <dbReference type="SAM" id="MobiDB-lite"/>
    </source>
</evidence>
<comment type="similarity">
    <text evidence="2 5">Belongs to the sulfotransferase 1 family.</text>
</comment>
<evidence type="ECO:0000256" key="1">
    <source>
        <dbReference type="ARBA" id="ARBA00004496"/>
    </source>
</evidence>
<feature type="domain" description="Sulfotransferase" evidence="7">
    <location>
        <begin position="38"/>
        <end position="261"/>
    </location>
</feature>
<keyword evidence="4 5" id="KW-0808">Transferase</keyword>
<dbReference type="GO" id="GO:0005737">
    <property type="term" value="C:cytoplasm"/>
    <property type="evidence" value="ECO:0007669"/>
    <property type="project" value="UniProtKB-SubCell"/>
</dbReference>
<feature type="region of interest" description="Disordered" evidence="6">
    <location>
        <begin position="287"/>
        <end position="308"/>
    </location>
</feature>
<keyword evidence="9" id="KW-1185">Reference proteome</keyword>
<dbReference type="SUPFAM" id="SSF52540">
    <property type="entry name" value="P-loop containing nucleoside triphosphate hydrolases"/>
    <property type="match status" value="1"/>
</dbReference>
<dbReference type="GO" id="GO:0051923">
    <property type="term" value="P:sulfation"/>
    <property type="evidence" value="ECO:0007669"/>
    <property type="project" value="Ensembl"/>
</dbReference>
<proteinExistence type="inferred from homology"/>
<evidence type="ECO:0000313" key="8">
    <source>
        <dbReference type="Ensembl" id="ENSAPLP00000018462.1"/>
    </source>
</evidence>
<name>A0A493SY07_ANAPP</name>
<dbReference type="Pfam" id="PF00685">
    <property type="entry name" value="Sulfotransfer_1"/>
    <property type="match status" value="1"/>
</dbReference>
<feature type="compositionally biased region" description="Polar residues" evidence="6">
    <location>
        <begin position="287"/>
        <end position="307"/>
    </location>
</feature>
<dbReference type="PANTHER" id="PTHR11783">
    <property type="entry name" value="SULFOTRANSFERASE SULT"/>
    <property type="match status" value="1"/>
</dbReference>
<protein>
    <recommendedName>
        <fullName evidence="5">Sulfotransferase</fullName>
        <ecNumber evidence="5">2.8.2.-</ecNumber>
    </recommendedName>
</protein>
<dbReference type="OMA" id="ISSKMMD"/>
<dbReference type="AlphaFoldDB" id="A0A493SY07"/>
<dbReference type="GO" id="GO:0042403">
    <property type="term" value="P:thyroid hormone metabolic process"/>
    <property type="evidence" value="ECO:0007669"/>
    <property type="project" value="Ensembl"/>
</dbReference>
<dbReference type="EC" id="2.8.2.-" evidence="5"/>
<dbReference type="Proteomes" id="UP000016666">
    <property type="component" value="Chromosome 4"/>
</dbReference>
<dbReference type="InterPro" id="IPR027417">
    <property type="entry name" value="P-loop_NTPase"/>
</dbReference>
<dbReference type="GeneTree" id="ENSGT00940000161848"/>
<dbReference type="GO" id="GO:0004062">
    <property type="term" value="F:aryl sulfotransferase activity"/>
    <property type="evidence" value="ECO:0007669"/>
    <property type="project" value="Ensembl"/>
</dbReference>
<reference evidence="8 9" key="1">
    <citation type="submission" date="2017-10" db="EMBL/GenBank/DDBJ databases">
        <title>A new Pekin duck reference genome.</title>
        <authorList>
            <person name="Hou Z.-C."/>
            <person name="Zhou Z.-K."/>
            <person name="Zhu F."/>
            <person name="Hou S.-S."/>
        </authorList>
    </citation>
    <scope>NUCLEOTIDE SEQUENCE [LARGE SCALE GENOMIC DNA]</scope>
</reference>